<evidence type="ECO:0000313" key="3">
    <source>
        <dbReference type="Proteomes" id="UP001238603"/>
    </source>
</evidence>
<comment type="caution">
    <text evidence="2">The sequence shown here is derived from an EMBL/GenBank/DDBJ whole genome shotgun (WGS) entry which is preliminary data.</text>
</comment>
<dbReference type="Proteomes" id="UP001238603">
    <property type="component" value="Unassembled WGS sequence"/>
</dbReference>
<dbReference type="EC" id="2.-.-.-" evidence="2"/>
<dbReference type="InterPro" id="IPR000182">
    <property type="entry name" value="GNAT_dom"/>
</dbReference>
<reference evidence="2 3" key="1">
    <citation type="submission" date="2023-06" db="EMBL/GenBank/DDBJ databases">
        <title>Pelomonas sp. APW6 16S ribosomal RNA gene genome sequencing and assembly.</title>
        <authorList>
            <person name="Woo H."/>
        </authorList>
    </citation>
    <scope>NUCLEOTIDE SEQUENCE [LARGE SCALE GENOMIC DNA]</scope>
    <source>
        <strain evidence="2 3">APW6</strain>
    </source>
</reference>
<keyword evidence="2" id="KW-0808">Transferase</keyword>
<dbReference type="PROSITE" id="PS51186">
    <property type="entry name" value="GNAT"/>
    <property type="match status" value="1"/>
</dbReference>
<dbReference type="InterPro" id="IPR051908">
    <property type="entry name" value="Ribosomal_N-acetyltransferase"/>
</dbReference>
<proteinExistence type="predicted"/>
<dbReference type="Pfam" id="PF13302">
    <property type="entry name" value="Acetyltransf_3"/>
    <property type="match status" value="1"/>
</dbReference>
<feature type="domain" description="N-acetyltransferase" evidence="1">
    <location>
        <begin position="14"/>
        <end position="168"/>
    </location>
</feature>
<dbReference type="InterPro" id="IPR016181">
    <property type="entry name" value="Acyl_CoA_acyltransferase"/>
</dbReference>
<dbReference type="RefSeq" id="WP_285981155.1">
    <property type="nucleotide sequence ID" value="NZ_JASVDS010000001.1"/>
</dbReference>
<dbReference type="EMBL" id="JASVDS010000001">
    <property type="protein sequence ID" value="MDL5031035.1"/>
    <property type="molecule type" value="Genomic_DNA"/>
</dbReference>
<keyword evidence="3" id="KW-1185">Reference proteome</keyword>
<organism evidence="2 3">
    <name type="scientific">Roseateles subflavus</name>
    <dbReference type="NCBI Taxonomy" id="3053353"/>
    <lineage>
        <taxon>Bacteria</taxon>
        <taxon>Pseudomonadati</taxon>
        <taxon>Pseudomonadota</taxon>
        <taxon>Betaproteobacteria</taxon>
        <taxon>Burkholderiales</taxon>
        <taxon>Sphaerotilaceae</taxon>
        <taxon>Roseateles</taxon>
    </lineage>
</organism>
<name>A0ABT7LHA9_9BURK</name>
<dbReference type="SUPFAM" id="SSF55729">
    <property type="entry name" value="Acyl-CoA N-acyltransferases (Nat)"/>
    <property type="match status" value="1"/>
</dbReference>
<gene>
    <name evidence="2" type="ORF">QRD43_03870</name>
</gene>
<sequence>MSSTSPAPAVPPAVTLRHVTESDMPLLIRAVTDPAWRGAFLPSRITSPATLWQRFRENGFSSEDMERLMIVNAEGRVVGDVVHFPAHRYSTAREIGWTVFDPADRNQGYGAAGARALVDYLFRSLPIHRLCCSLSPDNLASARVAQKAGFHCEGLMRGVVFCAGEYLDGEFYGMTRDDWRLAGQGAN</sequence>
<accession>A0ABT7LHA9</accession>
<dbReference type="Gene3D" id="3.40.630.30">
    <property type="match status" value="1"/>
</dbReference>
<dbReference type="PANTHER" id="PTHR43441:SF2">
    <property type="entry name" value="FAMILY ACETYLTRANSFERASE, PUTATIVE (AFU_ORTHOLOGUE AFUA_7G00850)-RELATED"/>
    <property type="match status" value="1"/>
</dbReference>
<protein>
    <submittedName>
        <fullName evidence="2">GNAT family protein</fullName>
        <ecNumber evidence="2">2.-.-.-</ecNumber>
    </submittedName>
</protein>
<dbReference type="GO" id="GO:0016740">
    <property type="term" value="F:transferase activity"/>
    <property type="evidence" value="ECO:0007669"/>
    <property type="project" value="UniProtKB-KW"/>
</dbReference>
<evidence type="ECO:0000259" key="1">
    <source>
        <dbReference type="PROSITE" id="PS51186"/>
    </source>
</evidence>
<evidence type="ECO:0000313" key="2">
    <source>
        <dbReference type="EMBL" id="MDL5031035.1"/>
    </source>
</evidence>
<dbReference type="PANTHER" id="PTHR43441">
    <property type="entry name" value="RIBOSOMAL-PROTEIN-SERINE ACETYLTRANSFERASE"/>
    <property type="match status" value="1"/>
</dbReference>